<dbReference type="InterPro" id="IPR037682">
    <property type="entry name" value="TonB_C"/>
</dbReference>
<organism evidence="3 4">
    <name type="scientific">Nannocystis bainbridge</name>
    <dbReference type="NCBI Taxonomy" id="2995303"/>
    <lineage>
        <taxon>Bacteria</taxon>
        <taxon>Pseudomonadati</taxon>
        <taxon>Myxococcota</taxon>
        <taxon>Polyangia</taxon>
        <taxon>Nannocystales</taxon>
        <taxon>Nannocystaceae</taxon>
        <taxon>Nannocystis</taxon>
    </lineage>
</organism>
<comment type="caution">
    <text evidence="3">The sequence shown here is derived from an EMBL/GenBank/DDBJ whole genome shotgun (WGS) entry which is preliminary data.</text>
</comment>
<reference evidence="3 4" key="1">
    <citation type="submission" date="2022-11" db="EMBL/GenBank/DDBJ databases">
        <title>Minimal conservation of predation-associated metabolite biosynthetic gene clusters underscores biosynthetic potential of Myxococcota including descriptions for ten novel species: Archangium lansinium sp. nov., Myxococcus landrumus sp. nov., Nannocystis bai.</title>
        <authorList>
            <person name="Ahearne A."/>
            <person name="Stevens C."/>
            <person name="Dowd S."/>
        </authorList>
    </citation>
    <scope>NUCLEOTIDE SEQUENCE [LARGE SCALE GENOMIC DNA]</scope>
    <source>
        <strain evidence="3 4">BB15-2</strain>
    </source>
</reference>
<dbReference type="EMBL" id="JAQNDL010000002">
    <property type="protein sequence ID" value="MDC0718869.1"/>
    <property type="molecule type" value="Genomic_DNA"/>
</dbReference>
<evidence type="ECO:0000313" key="4">
    <source>
        <dbReference type="Proteomes" id="UP001221686"/>
    </source>
</evidence>
<name>A0ABT5E0M4_9BACT</name>
<dbReference type="Gene3D" id="3.30.1150.10">
    <property type="match status" value="1"/>
</dbReference>
<gene>
    <name evidence="3" type="ORF">POL25_18340</name>
</gene>
<proteinExistence type="predicted"/>
<keyword evidence="4" id="KW-1185">Reference proteome</keyword>
<feature type="region of interest" description="Disordered" evidence="1">
    <location>
        <begin position="70"/>
        <end position="111"/>
    </location>
</feature>
<feature type="compositionally biased region" description="Pro residues" evidence="1">
    <location>
        <begin position="74"/>
        <end position="90"/>
    </location>
</feature>
<feature type="compositionally biased region" description="Low complexity" evidence="1">
    <location>
        <begin position="144"/>
        <end position="163"/>
    </location>
</feature>
<feature type="region of interest" description="Disordered" evidence="1">
    <location>
        <begin position="144"/>
        <end position="190"/>
    </location>
</feature>
<feature type="compositionally biased region" description="Pro residues" evidence="1">
    <location>
        <begin position="164"/>
        <end position="179"/>
    </location>
</feature>
<dbReference type="SUPFAM" id="SSF74653">
    <property type="entry name" value="TolA/TonB C-terminal domain"/>
    <property type="match status" value="1"/>
</dbReference>
<evidence type="ECO:0000313" key="3">
    <source>
        <dbReference type="EMBL" id="MDC0718869.1"/>
    </source>
</evidence>
<accession>A0ABT5E0M4</accession>
<evidence type="ECO:0000259" key="2">
    <source>
        <dbReference type="Pfam" id="PF03544"/>
    </source>
</evidence>
<protein>
    <submittedName>
        <fullName evidence="3">Energy transducer TonB</fullName>
    </submittedName>
</protein>
<sequence>MTRPGIAAQVFAAAAPPASRRHHAIIVAVVLHLGLAVMILRAQPTLETWSATMAARVHDELTRLQLADVERTEPPPPPPEPAAPEPPPAASEPAPAVAAAVPAPAKPARPAPARAGRVVAAPPGALDLTGDVVIVGGASAYVGGATTSTGTGTRPVPNASSQPTAPPPQPAPIKPPPAAPTAADRSRPVALASSEWNCPWPLEADGLALDEQVATIRVLVDERGVVEKAELVADPGDGFGAAALACARRTRFTPALDRDGRPVRARSPAIRVHFTRDR</sequence>
<dbReference type="Pfam" id="PF03544">
    <property type="entry name" value="TonB_C"/>
    <property type="match status" value="1"/>
</dbReference>
<dbReference type="RefSeq" id="WP_272087378.1">
    <property type="nucleotide sequence ID" value="NZ_JAQNDL010000002.1"/>
</dbReference>
<feature type="domain" description="TonB C-terminal" evidence="2">
    <location>
        <begin position="214"/>
        <end position="274"/>
    </location>
</feature>
<evidence type="ECO:0000256" key="1">
    <source>
        <dbReference type="SAM" id="MobiDB-lite"/>
    </source>
</evidence>
<dbReference type="Proteomes" id="UP001221686">
    <property type="component" value="Unassembled WGS sequence"/>
</dbReference>
<feature type="compositionally biased region" description="Low complexity" evidence="1">
    <location>
        <begin position="91"/>
        <end position="103"/>
    </location>
</feature>